<evidence type="ECO:0000313" key="2">
    <source>
        <dbReference type="EMBL" id="TXD39284.1"/>
    </source>
</evidence>
<name>A0A5C6XHD4_9DELT</name>
<keyword evidence="3" id="KW-1185">Reference proteome</keyword>
<evidence type="ECO:0000313" key="3">
    <source>
        <dbReference type="Proteomes" id="UP000321412"/>
    </source>
</evidence>
<dbReference type="SUPFAM" id="SSF49452">
    <property type="entry name" value="Starch-binding domain-like"/>
    <property type="match status" value="1"/>
</dbReference>
<proteinExistence type="predicted"/>
<protein>
    <submittedName>
        <fullName evidence="2">Carboxypeptidase regulatory-like domain-containing protein</fullName>
    </submittedName>
</protein>
<dbReference type="GO" id="GO:0030246">
    <property type="term" value="F:carbohydrate binding"/>
    <property type="evidence" value="ECO:0007669"/>
    <property type="project" value="InterPro"/>
</dbReference>
<keyword evidence="1" id="KW-0732">Signal</keyword>
<dbReference type="RefSeq" id="WP_146979713.1">
    <property type="nucleotide sequence ID" value="NZ_VOSM01000001.1"/>
</dbReference>
<dbReference type="InterPro" id="IPR013784">
    <property type="entry name" value="Carb-bd-like_fold"/>
</dbReference>
<evidence type="ECO:0000256" key="1">
    <source>
        <dbReference type="SAM" id="SignalP"/>
    </source>
</evidence>
<accession>A0A5C6XHD4</accession>
<sequence length="540" mass="55869">MKNARWMVCAALGLVFAQACGGCSDAAGPGEVCDPEVAEPCEGSDFALECRADAEGTNRCLHPDGGRCDTDEDPSLCGPNASCLVPDDGEGARCLLSEAAACDRADDLCAPGLVCEATESGEDRCHTALYVQGQVFDSATLDAIEGAQIIAFNEEGSALSDVSVSDAAGTYRLQIPALRDAEGAPVQQFFTLRGSAADFQTFPGGLRTALPIDATTAVVDAEDGGLVIDTAQTDVALLQLPEDEQGFSSISGRVDIDGGLGGVLVVAESNPDTGISGVSARDGAFTIFNVPPGEYQLRGYIAGTQVEPEQVTMADAAVEDVVLTESAEGLKDVSGQIQIVAASGGLQSSVVFVVASTFDETSVRGEVPAGLRAPRSGAPNVDGAWTIEGVPAGDYYVLAGFENDELVRDPDEGIAGTELVRTTIEAGQGSFEVTPSFKVTAALDTVSPGAEGPEGLSEPPTLTWGPASNAQSYNVVVFNAYGDIVWEANDIPPAGGSANLSVAYEGPFEDGMYYQFRATAYRADSAIATTEDLRGVFFKQ</sequence>
<dbReference type="Proteomes" id="UP000321412">
    <property type="component" value="Unassembled WGS sequence"/>
</dbReference>
<feature type="chain" id="PRO_5023025813" evidence="1">
    <location>
        <begin position="22"/>
        <end position="540"/>
    </location>
</feature>
<dbReference type="EMBL" id="VOSM01000001">
    <property type="protein sequence ID" value="TXD39284.1"/>
    <property type="molecule type" value="Genomic_DNA"/>
</dbReference>
<dbReference type="GO" id="GO:0004180">
    <property type="term" value="F:carboxypeptidase activity"/>
    <property type="evidence" value="ECO:0007669"/>
    <property type="project" value="UniProtKB-KW"/>
</dbReference>
<organism evidence="2 3">
    <name type="scientific">Lujinxingia vulgaris</name>
    <dbReference type="NCBI Taxonomy" id="2600176"/>
    <lineage>
        <taxon>Bacteria</taxon>
        <taxon>Deltaproteobacteria</taxon>
        <taxon>Bradymonadales</taxon>
        <taxon>Lujinxingiaceae</taxon>
        <taxon>Lujinxingia</taxon>
    </lineage>
</organism>
<keyword evidence="2" id="KW-0645">Protease</keyword>
<reference evidence="2 3" key="1">
    <citation type="submission" date="2019-08" db="EMBL/GenBank/DDBJ databases">
        <title>Bradymonadales sp. TMQ4.</title>
        <authorList>
            <person name="Liang Q."/>
        </authorList>
    </citation>
    <scope>NUCLEOTIDE SEQUENCE [LARGE SCALE GENOMIC DNA]</scope>
    <source>
        <strain evidence="2 3">TMQ4</strain>
    </source>
</reference>
<gene>
    <name evidence="2" type="ORF">FRC98_02475</name>
</gene>
<keyword evidence="2" id="KW-0121">Carboxypeptidase</keyword>
<feature type="signal peptide" evidence="1">
    <location>
        <begin position="1"/>
        <end position="21"/>
    </location>
</feature>
<dbReference type="OrthoDB" id="5517837at2"/>
<dbReference type="AlphaFoldDB" id="A0A5C6XHD4"/>
<dbReference type="PROSITE" id="PS51257">
    <property type="entry name" value="PROKAR_LIPOPROTEIN"/>
    <property type="match status" value="1"/>
</dbReference>
<comment type="caution">
    <text evidence="2">The sequence shown here is derived from an EMBL/GenBank/DDBJ whole genome shotgun (WGS) entry which is preliminary data.</text>
</comment>
<keyword evidence="2" id="KW-0378">Hydrolase</keyword>